<proteinExistence type="predicted"/>
<dbReference type="PANTHER" id="PTHR44305">
    <property type="entry name" value="SI:DKEY-192D15.2-RELATED"/>
    <property type="match status" value="1"/>
</dbReference>
<dbReference type="EMBL" id="CP099423">
    <property type="protein sequence ID" value="USW54210.1"/>
    <property type="molecule type" value="Genomic_DNA"/>
</dbReference>
<sequence>MRSEDESLQRFDRRLRSNPGLRLRRRLFRFASEAQCVHDEETRAGTPLPQQCLTCVASTFRDCVRWKFRLQSVKTVRRSDKIEDYFLSDINLPLVLEHEDQIDKPRKPGLRFSRCRIEPTHCQNEELTKPELFRKRFKLLEDDTGSDDGHRASEAENETTHEEKEALVALALGSLDHANIAKVLLAFREHADDIYLSLLFKREQHNLEEYLHESAPPALLGGFLSRVWEHTILLDHGLWRSLLGIVDAVATIHEVADGTIQTRRPGPAILGHFDIKPANILVGDGGTLLLTDFGQAAKGTVGTSDYAPPEHELRQRSSLAASYDVWSMACVLLQALIFIRAAAEGGGQDAVQTFYSQRLHETENNQSGAFWVRNGHGTATQKVLRANVDRELRLLHNRRHPKTKSVIEQLRAMLSIDPRQRPTIRECLKVFSSSGLGRDIFRTPGDMHIEPDLASWITSFTTEVQREPVPCRLQLYRTPYSRTRPPEVNLTLEYEGEPSSHSRTDIRSVHDVYFTPIALFDYVSTRTFSQSSQTSRDGVILKCAFANLFRGITLHFFATASYLEFITLMSHQLLIPDVQEDRSSRSANIRFKSCKAIEYRGWHRNEEHEVVSGVVQIWETLSPEAYQNRYAHVDATIGHEPPRRAEPIGQGQQQRLPVPPPAQASRYKMAVFGYDKETKLRTCLIADIGTDSYTIESKSSTSSLEFTEKGECKFRSVVYRAQDAESYPSFPISPDVLTTEIKEKGMRTSRIFLELETDLDHHRELRRLIVGRGIPVKQV</sequence>
<protein>
    <submittedName>
        <fullName evidence="2">Serine/threonine-protein kinase, active</fullName>
    </submittedName>
</protein>
<dbReference type="Proteomes" id="UP001056384">
    <property type="component" value="Chromosome 6"/>
</dbReference>
<gene>
    <name evidence="2" type="ORF">Slin15195_G075290</name>
</gene>
<dbReference type="InterPro" id="IPR008271">
    <property type="entry name" value="Ser/Thr_kinase_AS"/>
</dbReference>
<dbReference type="SMART" id="SM00220">
    <property type="entry name" value="S_TKc"/>
    <property type="match status" value="1"/>
</dbReference>
<dbReference type="PANTHER" id="PTHR44305:SF24">
    <property type="entry name" value="TYROSINE-PROTEIN KINASE C03B1.5-RELATED"/>
    <property type="match status" value="1"/>
</dbReference>
<dbReference type="InterPro" id="IPR000719">
    <property type="entry name" value="Prot_kinase_dom"/>
</dbReference>
<evidence type="ECO:0000313" key="2">
    <source>
        <dbReference type="EMBL" id="USW54210.1"/>
    </source>
</evidence>
<dbReference type="InterPro" id="IPR053083">
    <property type="entry name" value="TF_kinase-domain_protein"/>
</dbReference>
<dbReference type="Gene3D" id="1.10.510.10">
    <property type="entry name" value="Transferase(Phosphotransferase) domain 1"/>
    <property type="match status" value="1"/>
</dbReference>
<keyword evidence="3" id="KW-1185">Reference proteome</keyword>
<keyword evidence="2" id="KW-0418">Kinase</keyword>
<dbReference type="GO" id="GO:0005524">
    <property type="term" value="F:ATP binding"/>
    <property type="evidence" value="ECO:0007669"/>
    <property type="project" value="InterPro"/>
</dbReference>
<dbReference type="AlphaFoldDB" id="A0A9Q9EKM8"/>
<keyword evidence="2" id="KW-0808">Transferase</keyword>
<dbReference type="Pfam" id="PF00069">
    <property type="entry name" value="Pkinase"/>
    <property type="match status" value="1"/>
</dbReference>
<reference evidence="2" key="1">
    <citation type="submission" date="2022-06" db="EMBL/GenBank/DDBJ databases">
        <title>Complete genome sequences of two strains of the flax pathogen Septoria linicola.</title>
        <authorList>
            <person name="Lapalu N."/>
            <person name="Simon A."/>
            <person name="Demenou B."/>
            <person name="Paumier D."/>
            <person name="Guillot M.-P."/>
            <person name="Gout L."/>
            <person name="Valade R."/>
        </authorList>
    </citation>
    <scope>NUCLEOTIDE SEQUENCE</scope>
    <source>
        <strain evidence="2">SE15195</strain>
    </source>
</reference>
<dbReference type="PROSITE" id="PS50011">
    <property type="entry name" value="PROTEIN_KINASE_DOM"/>
    <property type="match status" value="1"/>
</dbReference>
<feature type="domain" description="Protein kinase" evidence="1">
    <location>
        <begin position="70"/>
        <end position="436"/>
    </location>
</feature>
<dbReference type="PROSITE" id="PS00108">
    <property type="entry name" value="PROTEIN_KINASE_ST"/>
    <property type="match status" value="1"/>
</dbReference>
<accession>A0A9Q9EKM8</accession>
<evidence type="ECO:0000313" key="3">
    <source>
        <dbReference type="Proteomes" id="UP001056384"/>
    </source>
</evidence>
<dbReference type="InterPro" id="IPR011009">
    <property type="entry name" value="Kinase-like_dom_sf"/>
</dbReference>
<name>A0A9Q9EKM8_9PEZI</name>
<organism evidence="2 3">
    <name type="scientific">Septoria linicola</name>
    <dbReference type="NCBI Taxonomy" id="215465"/>
    <lineage>
        <taxon>Eukaryota</taxon>
        <taxon>Fungi</taxon>
        <taxon>Dikarya</taxon>
        <taxon>Ascomycota</taxon>
        <taxon>Pezizomycotina</taxon>
        <taxon>Dothideomycetes</taxon>
        <taxon>Dothideomycetidae</taxon>
        <taxon>Mycosphaerellales</taxon>
        <taxon>Mycosphaerellaceae</taxon>
        <taxon>Septoria</taxon>
    </lineage>
</organism>
<dbReference type="SUPFAM" id="SSF56112">
    <property type="entry name" value="Protein kinase-like (PK-like)"/>
    <property type="match status" value="1"/>
</dbReference>
<evidence type="ECO:0000259" key="1">
    <source>
        <dbReference type="PROSITE" id="PS50011"/>
    </source>
</evidence>
<dbReference type="GO" id="GO:0004672">
    <property type="term" value="F:protein kinase activity"/>
    <property type="evidence" value="ECO:0007669"/>
    <property type="project" value="InterPro"/>
</dbReference>